<protein>
    <submittedName>
        <fullName evidence="1">Putative ovule protein</fullName>
    </submittedName>
</protein>
<organism evidence="1">
    <name type="scientific">Solanum chacoense</name>
    <name type="common">Chaco potato</name>
    <dbReference type="NCBI Taxonomy" id="4108"/>
    <lineage>
        <taxon>Eukaryota</taxon>
        <taxon>Viridiplantae</taxon>
        <taxon>Streptophyta</taxon>
        <taxon>Embryophyta</taxon>
        <taxon>Tracheophyta</taxon>
        <taxon>Spermatophyta</taxon>
        <taxon>Magnoliopsida</taxon>
        <taxon>eudicotyledons</taxon>
        <taxon>Gunneridae</taxon>
        <taxon>Pentapetalae</taxon>
        <taxon>asterids</taxon>
        <taxon>lamiids</taxon>
        <taxon>Solanales</taxon>
        <taxon>Solanaceae</taxon>
        <taxon>Solanoideae</taxon>
        <taxon>Solaneae</taxon>
        <taxon>Solanum</taxon>
    </lineage>
</organism>
<feature type="non-terminal residue" evidence="1">
    <location>
        <position position="66"/>
    </location>
</feature>
<dbReference type="AlphaFoldDB" id="A0A0V0GL02"/>
<evidence type="ECO:0000313" key="1">
    <source>
        <dbReference type="EMBL" id="JAP07968.1"/>
    </source>
</evidence>
<accession>A0A0V0GL02</accession>
<reference evidence="1" key="1">
    <citation type="submission" date="2015-12" db="EMBL/GenBank/DDBJ databases">
        <title>Gene expression during late stages of embryo sac development: a critical building block for successful pollen-pistil interactions.</title>
        <authorList>
            <person name="Liu Y."/>
            <person name="Joly V."/>
            <person name="Sabar M."/>
            <person name="Matton D.P."/>
        </authorList>
    </citation>
    <scope>NUCLEOTIDE SEQUENCE</scope>
</reference>
<dbReference type="EMBL" id="GEDG01037717">
    <property type="protein sequence ID" value="JAP07968.1"/>
    <property type="molecule type" value="Transcribed_RNA"/>
</dbReference>
<name>A0A0V0GL02_SOLCH</name>
<proteinExistence type="predicted"/>
<sequence>MCILLGLNSRFHRLQTQTRDICLIHATWAAHLPLDKSCSGGTPNDFWVLFILSSDLFIIQIVIRVD</sequence>